<organism evidence="9 10">
    <name type="scientific">Strongyloides stercoralis</name>
    <name type="common">Threadworm</name>
    <dbReference type="NCBI Taxonomy" id="6248"/>
    <lineage>
        <taxon>Eukaryota</taxon>
        <taxon>Metazoa</taxon>
        <taxon>Ecdysozoa</taxon>
        <taxon>Nematoda</taxon>
        <taxon>Chromadorea</taxon>
        <taxon>Rhabditida</taxon>
        <taxon>Tylenchina</taxon>
        <taxon>Panagrolaimomorpha</taxon>
        <taxon>Strongyloidoidea</taxon>
        <taxon>Strongyloididae</taxon>
        <taxon>Strongyloides</taxon>
    </lineage>
</organism>
<feature type="coiled-coil region" evidence="7">
    <location>
        <begin position="86"/>
        <end position="151"/>
    </location>
</feature>
<dbReference type="PANTHER" id="PTHR13028">
    <property type="entry name" value="RRNA PROCESSING PROTEIN EBNA1-BINDING PROTEIN-RELATED"/>
    <property type="match status" value="1"/>
</dbReference>
<comment type="function">
    <text evidence="1">Required for the processing of the 27S pre-rRNA.</text>
</comment>
<keyword evidence="5 7" id="KW-0175">Coiled coil</keyword>
<evidence type="ECO:0000256" key="4">
    <source>
        <dbReference type="ARBA" id="ARBA00022517"/>
    </source>
</evidence>
<evidence type="ECO:0000256" key="6">
    <source>
        <dbReference type="ARBA" id="ARBA00023242"/>
    </source>
</evidence>
<reference evidence="10" key="1">
    <citation type="submission" date="2024-02" db="UniProtKB">
        <authorList>
            <consortium name="WormBaseParasite"/>
        </authorList>
    </citation>
    <scope>IDENTIFICATION</scope>
</reference>
<evidence type="ECO:0000256" key="1">
    <source>
        <dbReference type="ARBA" id="ARBA00003387"/>
    </source>
</evidence>
<feature type="compositionally biased region" description="Polar residues" evidence="8">
    <location>
        <begin position="324"/>
        <end position="334"/>
    </location>
</feature>
<dbReference type="Proteomes" id="UP000035681">
    <property type="component" value="Unplaced"/>
</dbReference>
<keyword evidence="9" id="KW-1185">Reference proteome</keyword>
<proteinExistence type="inferred from homology"/>
<evidence type="ECO:0000313" key="9">
    <source>
        <dbReference type="Proteomes" id="UP000035681"/>
    </source>
</evidence>
<keyword evidence="4" id="KW-0690">Ribosome biogenesis</keyword>
<dbReference type="AlphaFoldDB" id="A0AAF5CVX2"/>
<evidence type="ECO:0000256" key="2">
    <source>
        <dbReference type="ARBA" id="ARBA00004604"/>
    </source>
</evidence>
<comment type="subcellular location">
    <subcellularLocation>
        <location evidence="2">Nucleus</location>
        <location evidence="2">Nucleolus</location>
    </subcellularLocation>
</comment>
<dbReference type="GO" id="GO:0005730">
    <property type="term" value="C:nucleolus"/>
    <property type="evidence" value="ECO:0007669"/>
    <property type="project" value="UniProtKB-SubCell"/>
</dbReference>
<evidence type="ECO:0000256" key="8">
    <source>
        <dbReference type="SAM" id="MobiDB-lite"/>
    </source>
</evidence>
<evidence type="ECO:0000256" key="3">
    <source>
        <dbReference type="ARBA" id="ARBA00007336"/>
    </source>
</evidence>
<sequence length="772" mass="90530">MSAERINKIEEIKAKVMEMKDNSLPWIESMDVSVPRDELTLEDIDDDFKREMVFYNQAVAGAQIAINKLKKLNIPVFRPPDYLAEMAKSKEHMDKVKNRLDEIKKQEDLQKTIRRLREEKKFAAKIQKKRKMEQMIEKHKEKKEMDKLKRKSLKFLTNKMLLEPEFIFYSSLLYYGFTCELDPNVWGTLNFSPTQKHGVHSNSNHYVNFIIYISMSLCNNSINTCIKFSPFIPDLDKSKIVAIHNSYLHLNGDIEYEVEVTGESRMVWVHRRDLIGTEVLNNFEIYERRKRRGSTYYGSGKKIPKTHKNKNLNRTGIIKGDCSRSLSLSNSPTRRSSKRKSENIKSVREAEVKFIDELDQAEFFDASDCILEHEGNSFTTLSNCIQKKNKCSIREKKLAFSKKTITEAFMSLESDITSDLDNTSQEMSTSSEYSENCNVQLLSDGIKSTSIINLPYKSDNFFKKMKKRIGKVFEQSTVYDDNIEIKNDKDFYKKDTIRSEKEVSDEEEVIKVVIDVDKENNIIEPSIDVSKENEFVITKENVTEEVDVNEEELYIPRKKLDNKKERTLSMGRYLELSLYEYMISEKNLLNCPPYKNESLEEEISRTSNKVSIKSDDNELLQYPLRSLERFLTLRKKSVGKKLTNFEESIEDNKENNDMQYVFLNSKVNKENSTCMEIARKKSNFNCMERNIYNIINEGRFFSRCFKYSFEYKKFDVFTDKLIDHRIVNNFTYSEDILARIIISSTKHAIKEINSIEDFKIAMGTFRNQIVII</sequence>
<evidence type="ECO:0000256" key="5">
    <source>
        <dbReference type="ARBA" id="ARBA00023054"/>
    </source>
</evidence>
<keyword evidence="6" id="KW-0539">Nucleus</keyword>
<feature type="region of interest" description="Disordered" evidence="8">
    <location>
        <begin position="324"/>
        <end position="343"/>
    </location>
</feature>
<dbReference type="GO" id="GO:0042273">
    <property type="term" value="P:ribosomal large subunit biogenesis"/>
    <property type="evidence" value="ECO:0007669"/>
    <property type="project" value="TreeGrafter"/>
</dbReference>
<dbReference type="WBParaSite" id="TCONS_00001811.p1">
    <property type="protein sequence ID" value="TCONS_00001811.p1"/>
    <property type="gene ID" value="XLOC_001713"/>
</dbReference>
<dbReference type="GO" id="GO:0006364">
    <property type="term" value="P:rRNA processing"/>
    <property type="evidence" value="ECO:0007669"/>
    <property type="project" value="TreeGrafter"/>
</dbReference>
<accession>A0AAF5CVX2</accession>
<dbReference type="PANTHER" id="PTHR13028:SF0">
    <property type="entry name" value="RRNA-PROCESSING PROTEIN EBP2-RELATED"/>
    <property type="match status" value="1"/>
</dbReference>
<protein>
    <submittedName>
        <fullName evidence="10">Uncharacterized protein</fullName>
    </submittedName>
</protein>
<name>A0AAF5CVX2_STRER</name>
<dbReference type="Pfam" id="PF05890">
    <property type="entry name" value="Ebp2"/>
    <property type="match status" value="1"/>
</dbReference>
<dbReference type="InterPro" id="IPR008610">
    <property type="entry name" value="Ebp2"/>
</dbReference>
<comment type="similarity">
    <text evidence="3">Belongs to the EBP2 family.</text>
</comment>
<dbReference type="GO" id="GO:0030687">
    <property type="term" value="C:preribosome, large subunit precursor"/>
    <property type="evidence" value="ECO:0007669"/>
    <property type="project" value="TreeGrafter"/>
</dbReference>
<evidence type="ECO:0000256" key="7">
    <source>
        <dbReference type="SAM" id="Coils"/>
    </source>
</evidence>
<evidence type="ECO:0000313" key="10">
    <source>
        <dbReference type="WBParaSite" id="TCONS_00001811.p1"/>
    </source>
</evidence>
<dbReference type="GO" id="GO:0034399">
    <property type="term" value="C:nuclear periphery"/>
    <property type="evidence" value="ECO:0007669"/>
    <property type="project" value="TreeGrafter"/>
</dbReference>